<accession>A0AA35WHR5</accession>
<dbReference type="GO" id="GO:1904680">
    <property type="term" value="F:peptide transmembrane transporter activity"/>
    <property type="evidence" value="ECO:0007669"/>
    <property type="project" value="TreeGrafter"/>
</dbReference>
<dbReference type="CDD" id="cd00995">
    <property type="entry name" value="PBP2_NikA_DppA_OppA_like"/>
    <property type="match status" value="1"/>
</dbReference>
<evidence type="ECO:0000256" key="2">
    <source>
        <dbReference type="ARBA" id="ARBA00022448"/>
    </source>
</evidence>
<dbReference type="AlphaFoldDB" id="A0AA35WHR5"/>
<dbReference type="InterPro" id="IPR000914">
    <property type="entry name" value="SBP_5_dom"/>
</dbReference>
<dbReference type="Pfam" id="PF00496">
    <property type="entry name" value="SBP_bac_5"/>
    <property type="match status" value="1"/>
</dbReference>
<dbReference type="SUPFAM" id="SSF53850">
    <property type="entry name" value="Periplasmic binding protein-like II"/>
    <property type="match status" value="1"/>
</dbReference>
<keyword evidence="6" id="KW-1185">Reference proteome</keyword>
<evidence type="ECO:0000313" key="6">
    <source>
        <dbReference type="Proteomes" id="UP001174909"/>
    </source>
</evidence>
<dbReference type="Gene3D" id="3.40.190.10">
    <property type="entry name" value="Periplasmic binding protein-like II"/>
    <property type="match status" value="1"/>
</dbReference>
<proteinExistence type="inferred from homology"/>
<gene>
    <name evidence="5" type="ORF">GBAR_LOCUS8895</name>
</gene>
<dbReference type="PANTHER" id="PTHR30290">
    <property type="entry name" value="PERIPLASMIC BINDING COMPONENT OF ABC TRANSPORTER"/>
    <property type="match status" value="1"/>
</dbReference>
<evidence type="ECO:0000259" key="4">
    <source>
        <dbReference type="Pfam" id="PF00496"/>
    </source>
</evidence>
<dbReference type="InterPro" id="IPR039424">
    <property type="entry name" value="SBP_5"/>
</dbReference>
<keyword evidence="3" id="KW-0732">Signal</keyword>
<dbReference type="PANTHER" id="PTHR30290:SF9">
    <property type="entry name" value="OLIGOPEPTIDE-BINDING PROTEIN APPA"/>
    <property type="match status" value="1"/>
</dbReference>
<comment type="similarity">
    <text evidence="1">Belongs to the bacterial solute-binding protein 5 family.</text>
</comment>
<evidence type="ECO:0000313" key="5">
    <source>
        <dbReference type="EMBL" id="CAI8014172.1"/>
    </source>
</evidence>
<evidence type="ECO:0000256" key="1">
    <source>
        <dbReference type="ARBA" id="ARBA00005695"/>
    </source>
</evidence>
<feature type="domain" description="Solute-binding protein family 5" evidence="4">
    <location>
        <begin position="73"/>
        <end position="418"/>
    </location>
</feature>
<dbReference type="EMBL" id="CASHTH010001345">
    <property type="protein sequence ID" value="CAI8014172.1"/>
    <property type="molecule type" value="Genomic_DNA"/>
</dbReference>
<comment type="caution">
    <text evidence="5">The sequence shown here is derived from an EMBL/GenBank/DDBJ whole genome shotgun (WGS) entry which is preliminary data.</text>
</comment>
<dbReference type="GO" id="GO:0043190">
    <property type="term" value="C:ATP-binding cassette (ABC) transporter complex"/>
    <property type="evidence" value="ECO:0007669"/>
    <property type="project" value="InterPro"/>
</dbReference>
<name>A0AA35WHR5_GEOBA</name>
<organism evidence="5 6">
    <name type="scientific">Geodia barretti</name>
    <name type="common">Barrett's horny sponge</name>
    <dbReference type="NCBI Taxonomy" id="519541"/>
    <lineage>
        <taxon>Eukaryota</taxon>
        <taxon>Metazoa</taxon>
        <taxon>Porifera</taxon>
        <taxon>Demospongiae</taxon>
        <taxon>Heteroscleromorpha</taxon>
        <taxon>Tetractinellida</taxon>
        <taxon>Astrophorina</taxon>
        <taxon>Geodiidae</taxon>
        <taxon>Geodia</taxon>
    </lineage>
</organism>
<dbReference type="InterPro" id="IPR030678">
    <property type="entry name" value="Peptide/Ni-bd"/>
</dbReference>
<dbReference type="GO" id="GO:0015833">
    <property type="term" value="P:peptide transport"/>
    <property type="evidence" value="ECO:0007669"/>
    <property type="project" value="TreeGrafter"/>
</dbReference>
<evidence type="ECO:0000256" key="3">
    <source>
        <dbReference type="ARBA" id="ARBA00022729"/>
    </source>
</evidence>
<dbReference type="PIRSF" id="PIRSF002741">
    <property type="entry name" value="MppA"/>
    <property type="match status" value="1"/>
</dbReference>
<sequence>MAAEAGIPLGSPSTAPGNPVSGGSIRILALEPKSFDFHQFVSYRNQTTGSGWREPLFTFPYGPEFGATNFGPLPRLVESWSLEDGGKTVDIVLKKGVMYQNKGPIQGLEMTAEDVKFSLDRSLELSSTGKSQLKSITSVEVVEPYKVRINQAASFGPLFVNLGQQYNAIFPEKSIDEFGDLVSFESAVGTGPWTPTEYSPGSFMKLERHADYWNEGLPYIDVVEEVFISDYPAADAAFRSGQLDITAIDTDCMSGERYQAIKDNAPDAVPTIFPDTANARALTVRNDKPPFDNASVRQAVSLGIDRQGWIDSVLGGFGINQAFINPGHGKWWRDFDQLGDKAKWFKFDPAEGKRILAEEGVEEGLKVVLDGTSGYGPRIESELQLMGESLRKNLGFDVQLNITEYSSNFLPNVWGKGDYEDSLRLPGRWSRRQRLAHICLPFRD</sequence>
<dbReference type="Gene3D" id="3.10.105.10">
    <property type="entry name" value="Dipeptide-binding Protein, Domain 3"/>
    <property type="match status" value="1"/>
</dbReference>
<protein>
    <submittedName>
        <fullName evidence="5">Glutathione-binding protein GsiB</fullName>
    </submittedName>
</protein>
<reference evidence="5" key="1">
    <citation type="submission" date="2023-03" db="EMBL/GenBank/DDBJ databases">
        <authorList>
            <person name="Steffen K."/>
            <person name="Cardenas P."/>
        </authorList>
    </citation>
    <scope>NUCLEOTIDE SEQUENCE</scope>
</reference>
<keyword evidence="2" id="KW-0813">Transport</keyword>
<dbReference type="Proteomes" id="UP001174909">
    <property type="component" value="Unassembled WGS sequence"/>
</dbReference>